<dbReference type="Gene3D" id="3.20.20.70">
    <property type="entry name" value="Aldolase class I"/>
    <property type="match status" value="2"/>
</dbReference>
<evidence type="ECO:0000313" key="4">
    <source>
        <dbReference type="Proteomes" id="UP001526143"/>
    </source>
</evidence>
<name>A0ABT3AUC5_9CYAN</name>
<dbReference type="SUPFAM" id="SSF51412">
    <property type="entry name" value="Inosine monophosphate dehydrogenase (IMPDH)"/>
    <property type="match status" value="1"/>
</dbReference>
<dbReference type="RefSeq" id="WP_263744230.1">
    <property type="nucleotide sequence ID" value="NZ_JAOWRF010000065.1"/>
</dbReference>
<dbReference type="CDD" id="cd00381">
    <property type="entry name" value="IMPDH"/>
    <property type="match status" value="1"/>
</dbReference>
<evidence type="ECO:0000259" key="2">
    <source>
        <dbReference type="Pfam" id="PF00478"/>
    </source>
</evidence>
<dbReference type="Pfam" id="PF00478">
    <property type="entry name" value="IMPDH"/>
    <property type="match status" value="1"/>
</dbReference>
<dbReference type="InterPro" id="IPR013785">
    <property type="entry name" value="Aldolase_TIM"/>
</dbReference>
<organism evidence="3 4">
    <name type="scientific">Plectonema radiosum NIES-515</name>
    <dbReference type="NCBI Taxonomy" id="2986073"/>
    <lineage>
        <taxon>Bacteria</taxon>
        <taxon>Bacillati</taxon>
        <taxon>Cyanobacteriota</taxon>
        <taxon>Cyanophyceae</taxon>
        <taxon>Oscillatoriophycideae</taxon>
        <taxon>Oscillatoriales</taxon>
        <taxon>Microcoleaceae</taxon>
        <taxon>Plectonema</taxon>
    </lineage>
</organism>
<comment type="caution">
    <text evidence="3">The sequence shown here is derived from an EMBL/GenBank/DDBJ whole genome shotgun (WGS) entry which is preliminary data.</text>
</comment>
<dbReference type="InterPro" id="IPR005990">
    <property type="entry name" value="IMP_DH"/>
</dbReference>
<evidence type="ECO:0000256" key="1">
    <source>
        <dbReference type="ARBA" id="ARBA00005502"/>
    </source>
</evidence>
<dbReference type="EMBL" id="JAOWRF010000065">
    <property type="protein sequence ID" value="MCV3212721.1"/>
    <property type="molecule type" value="Genomic_DNA"/>
</dbReference>
<reference evidence="3 4" key="1">
    <citation type="submission" date="2022-10" db="EMBL/GenBank/DDBJ databases">
        <title>Identification of biosynthetic pathway for the production of the potent trypsin inhibitor radiosumin.</title>
        <authorList>
            <person name="Fewer D.P."/>
            <person name="Delbaje E."/>
            <person name="Ouyang X."/>
            <person name="Agostino P.D."/>
            <person name="Wahlsten M."/>
            <person name="Jokela J."/>
            <person name="Permi P."/>
            <person name="Haapaniemi E."/>
            <person name="Koistinen H."/>
        </authorList>
    </citation>
    <scope>NUCLEOTIDE SEQUENCE [LARGE SCALE GENOMIC DNA]</scope>
    <source>
        <strain evidence="3 4">NIES-515</strain>
    </source>
</reference>
<dbReference type="PIRSF" id="PIRSF000130">
    <property type="entry name" value="IMPDH"/>
    <property type="match status" value="1"/>
</dbReference>
<proteinExistence type="inferred from homology"/>
<gene>
    <name evidence="3" type="ORF">OGM63_04130</name>
</gene>
<dbReference type="SMART" id="SM01240">
    <property type="entry name" value="IMPDH"/>
    <property type="match status" value="1"/>
</dbReference>
<accession>A0ABT3AUC5</accession>
<dbReference type="PANTHER" id="PTHR11911">
    <property type="entry name" value="INOSINE-5-MONOPHOSPHATE DEHYDROGENASE RELATED"/>
    <property type="match status" value="1"/>
</dbReference>
<comment type="similarity">
    <text evidence="1">Belongs to the IMPDH/GMPR family.</text>
</comment>
<dbReference type="PANTHER" id="PTHR11911:SF111">
    <property type="entry name" value="INOSINE-5'-MONOPHOSPHATE DEHYDROGENASE"/>
    <property type="match status" value="1"/>
</dbReference>
<keyword evidence="4" id="KW-1185">Reference proteome</keyword>
<evidence type="ECO:0000313" key="3">
    <source>
        <dbReference type="EMBL" id="MCV3212721.1"/>
    </source>
</evidence>
<sequence length="393" mass="41694">MITPETKIPLGLTFDDVLLVPRRTRAKSRKDVEVSTKLTKRIDLKIPIISANTPWCTGESMAIAMAKLGGIGIIHRMTTAEIQAELVDKVKNTVIDLAVSPLASVDANNHPLVGAGIGTKDDYLERAKQLVDNGVDILVVDIAHGHADYALDVISKFKALYPHVDIIAGNVATAEGVSDLIEAGADAVKVGIGPGGVCTTRLVAGAGVPQLTAIIECATEARKHGVSIIADGGIRTSGDIAKAIGAGASTVMLGSMLAGTDESAAQLVEIDGCFYKISTGFPSLGVELTLKQIRNEEITEDEVKEYVAEGVDATFEYKGSLKDVLTPLVGGLRSGMSYSGSLSIPEFWEKARFIQVTAAGQAENKPHILTRNIQVHPDYRNLIAQKKSEQKDS</sequence>
<dbReference type="Proteomes" id="UP001526143">
    <property type="component" value="Unassembled WGS sequence"/>
</dbReference>
<feature type="domain" description="IMP dehydrogenase/GMP reductase" evidence="2">
    <location>
        <begin position="11"/>
        <end position="367"/>
    </location>
</feature>
<dbReference type="InterPro" id="IPR001093">
    <property type="entry name" value="IMP_DH_GMPRt"/>
</dbReference>
<protein>
    <submittedName>
        <fullName evidence="3">IMP dehydrogenase</fullName>
    </submittedName>
</protein>